<evidence type="ECO:0000313" key="2">
    <source>
        <dbReference type="Proteomes" id="UP001152795"/>
    </source>
</evidence>
<dbReference type="PANTHER" id="PTHR12369">
    <property type="entry name" value="CHONDROITIN SYNTHASE"/>
    <property type="match status" value="1"/>
</dbReference>
<keyword evidence="2" id="KW-1185">Reference proteome</keyword>
<feature type="non-terminal residue" evidence="1">
    <location>
        <position position="1"/>
    </location>
</feature>
<sequence>MRRLGMVLRRRIFQLIAGALVLVFYVQFQLLSYTDRRLFLKKIKLALPYFSDSSTTGKLDKRCSHYTTNAALHGLTLLSWRSTYITDLNSFKDYPLFPKHPASVQFNMKASLRLLQPVSTGGWLFGLLFVPETGDYRFALSTSGEAELKLSKTSEPEGTRVIASLAFSERQPKPGEYRKYSAQTSVAVFLRKCKAYYVEVLFHTHTKYSHIELAWETTTSLKYEVIPGRYLSPYIGPQDFAHSGENLLIFEDNIKMGSLFGYVARQKHSIENENMDQWSRLPYMLSTHARNLPKCSENFKGYAASSRQVIPKVNSKSTEKFVYDYTGRLVKGSNGKYTFRGIHHAEEKRLGETGTRYLMNIEFQDNIMETRIRVSEYMFYENQKSNLCFVDDFKWKRDAMVTIIAVIPNMETWSHYFMDHLSAMTSKLQDARFSVIIAASQGLKQYFQTIVTENTLAWHSHVTLLLMNAKEIQNMEVIMKACLARITVPNTIIFFTDIRVQLPLQVLEHVRK</sequence>
<dbReference type="AlphaFoldDB" id="A0A6S7KKD5"/>
<gene>
    <name evidence="1" type="ORF">PACLA_8A018358</name>
</gene>
<dbReference type="PROSITE" id="PS51820">
    <property type="entry name" value="PA14"/>
    <property type="match status" value="1"/>
</dbReference>
<dbReference type="EMBL" id="CACRXK020014986">
    <property type="protein sequence ID" value="CAB4027732.1"/>
    <property type="molecule type" value="Genomic_DNA"/>
</dbReference>
<dbReference type="InterPro" id="IPR051227">
    <property type="entry name" value="CS_glycosyltransferase"/>
</dbReference>
<evidence type="ECO:0000313" key="1">
    <source>
        <dbReference type="EMBL" id="CAB4027732.1"/>
    </source>
</evidence>
<dbReference type="SUPFAM" id="SSF56988">
    <property type="entry name" value="Anthrax protective antigen"/>
    <property type="match status" value="1"/>
</dbReference>
<dbReference type="Proteomes" id="UP001152795">
    <property type="component" value="Unassembled WGS sequence"/>
</dbReference>
<organism evidence="1 2">
    <name type="scientific">Paramuricea clavata</name>
    <name type="common">Red gorgonian</name>
    <name type="synonym">Violescent sea-whip</name>
    <dbReference type="NCBI Taxonomy" id="317549"/>
    <lineage>
        <taxon>Eukaryota</taxon>
        <taxon>Metazoa</taxon>
        <taxon>Cnidaria</taxon>
        <taxon>Anthozoa</taxon>
        <taxon>Octocorallia</taxon>
        <taxon>Malacalcyonacea</taxon>
        <taxon>Plexauridae</taxon>
        <taxon>Paramuricea</taxon>
    </lineage>
</organism>
<name>A0A6S7KKD5_PARCT</name>
<proteinExistence type="predicted"/>
<dbReference type="PANTHER" id="PTHR12369:SF5">
    <property type="entry name" value="HEXOSYLTRANSFERASE"/>
    <property type="match status" value="1"/>
</dbReference>
<reference evidence="1" key="1">
    <citation type="submission" date="2020-04" db="EMBL/GenBank/DDBJ databases">
        <authorList>
            <person name="Alioto T."/>
            <person name="Alioto T."/>
            <person name="Gomez Garrido J."/>
        </authorList>
    </citation>
    <scope>NUCLEOTIDE SEQUENCE</scope>
    <source>
        <strain evidence="1">A484AB</strain>
    </source>
</reference>
<protein>
    <submittedName>
        <fullName evidence="1">Uncharacterized protein</fullName>
    </submittedName>
</protein>
<accession>A0A6S7KKD5</accession>
<dbReference type="InterPro" id="IPR037524">
    <property type="entry name" value="PA14/GLEYA"/>
</dbReference>
<comment type="caution">
    <text evidence="1">The sequence shown here is derived from an EMBL/GenBank/DDBJ whole genome shotgun (WGS) entry which is preliminary data.</text>
</comment>
<dbReference type="OrthoDB" id="10346226at2759"/>
<dbReference type="GO" id="GO:0008376">
    <property type="term" value="F:acetylgalactosaminyltransferase activity"/>
    <property type="evidence" value="ECO:0007669"/>
    <property type="project" value="TreeGrafter"/>
</dbReference>